<reference evidence="3 6" key="1">
    <citation type="submission" date="2018-01" db="EMBL/GenBank/DDBJ databases">
        <authorList>
            <person name="Paulsen S."/>
            <person name="Gram L.K."/>
        </authorList>
    </citation>
    <scope>NUCLEOTIDE SEQUENCE [LARGE SCALE GENOMIC DNA]</scope>
    <source>
        <strain evidence="3 6">S3790</strain>
        <strain evidence="4">S3895</strain>
    </source>
</reference>
<dbReference type="InterPro" id="IPR012338">
    <property type="entry name" value="Beta-lactam/transpept-like"/>
</dbReference>
<keyword evidence="1" id="KW-0812">Transmembrane</keyword>
<dbReference type="Proteomes" id="UP000307164">
    <property type="component" value="Unassembled WGS sequence"/>
</dbReference>
<comment type="caution">
    <text evidence="3">The sequence shown here is derived from an EMBL/GenBank/DDBJ whole genome shotgun (WGS) entry which is preliminary data.</text>
</comment>
<dbReference type="InterPro" id="IPR050491">
    <property type="entry name" value="AmpC-like"/>
</dbReference>
<organism evidence="3 6">
    <name type="scientific">Pseudoalteromonas aurantia</name>
    <dbReference type="NCBI Taxonomy" id="43654"/>
    <lineage>
        <taxon>Bacteria</taxon>
        <taxon>Pseudomonadati</taxon>
        <taxon>Pseudomonadota</taxon>
        <taxon>Gammaproteobacteria</taxon>
        <taxon>Alteromonadales</taxon>
        <taxon>Pseudoalteromonadaceae</taxon>
        <taxon>Pseudoalteromonas</taxon>
    </lineage>
</organism>
<name>A0A5S3V3X4_9GAMM</name>
<dbReference type="AlphaFoldDB" id="A0A5S3V3X4"/>
<dbReference type="Pfam" id="PF00144">
    <property type="entry name" value="Beta-lactamase"/>
    <property type="match status" value="1"/>
</dbReference>
<sequence>MQVKSLLQIILFSFTLCAINLVYANETKELEQHVATTLIEENLVGITWSIVSDNKHYSGSAGMADIAKQQPMGKAKKVRVGSVTKTVLAMGVLRLISEDKLTLDSEVAPYLPNLSFNNPWASEAPIRVRHLLEHTAGLDNIKMRQLLNPTYTPSAPLNHAFSQNQKSLLTLRTKPGTHYAYSNMGYALLGMIIEKVTQQRYETYLDDHLLNMLEMYDSTFEFTSQTEQSPPHSLAMGYHENKVMQHSVPISLRPAEQFTTTAPDMAKFMAFVLGDGTIGDGVFIKSDLMAMLAMPHNTDAKNAGLLMGHGLAFAVRDRHGAVGMCHPGQTFGFTAYICLYPKEKKGFFYSINTDDESADTERFNALFIQHLNLLPISPLPSAHIDNQNKQVDGPYVLAPNGLAEFAFVDMLFHFMWVEHSQQHLVLNPLQSSAKRLTALGNNLYRQAGRTQASHVIYTNEKQEVFISNGLKTYKKVSITKLGLYWLSMLTGLLGLVFIFIVGVIKLFTPSRFSRSNWSFINLLLFTVPAYLFCEQSFIEFGLLNSASISLIVIATLLPITLGYSLFYQIKQAQNNYKEKVHTLALASALQFCVILIWWEKYPLIFWI</sequence>
<evidence type="ECO:0000313" key="5">
    <source>
        <dbReference type="Proteomes" id="UP000307164"/>
    </source>
</evidence>
<dbReference type="PANTHER" id="PTHR46825">
    <property type="entry name" value="D-ALANYL-D-ALANINE-CARBOXYPEPTIDASE/ENDOPEPTIDASE AMPH"/>
    <property type="match status" value="1"/>
</dbReference>
<feature type="transmembrane region" description="Helical" evidence="1">
    <location>
        <begin position="519"/>
        <end position="538"/>
    </location>
</feature>
<dbReference type="RefSeq" id="WP_138593053.1">
    <property type="nucleotide sequence ID" value="NZ_PNBW01000103.1"/>
</dbReference>
<dbReference type="EMBL" id="PNBW01000103">
    <property type="protein sequence ID" value="TMO71533.1"/>
    <property type="molecule type" value="Genomic_DNA"/>
</dbReference>
<evidence type="ECO:0000313" key="3">
    <source>
        <dbReference type="EMBL" id="TMO65453.1"/>
    </source>
</evidence>
<evidence type="ECO:0000313" key="4">
    <source>
        <dbReference type="EMBL" id="TMO71533.1"/>
    </source>
</evidence>
<keyword evidence="5" id="KW-1185">Reference proteome</keyword>
<feature type="transmembrane region" description="Helical" evidence="1">
    <location>
        <begin position="483"/>
        <end position="507"/>
    </location>
</feature>
<feature type="transmembrane region" description="Helical" evidence="1">
    <location>
        <begin position="580"/>
        <end position="598"/>
    </location>
</feature>
<reference evidence="3" key="3">
    <citation type="submission" date="2019-09" db="EMBL/GenBank/DDBJ databases">
        <title>Co-occurence of chitin degradation, pigmentation and bioactivity in marine Pseudoalteromonas.</title>
        <authorList>
            <person name="Sonnenschein E.C."/>
            <person name="Bech P.K."/>
        </authorList>
    </citation>
    <scope>NUCLEOTIDE SEQUENCE</scope>
    <source>
        <strain evidence="3">S3790</strain>
        <strain evidence="4">S3895</strain>
    </source>
</reference>
<proteinExistence type="predicted"/>
<feature type="transmembrane region" description="Helical" evidence="1">
    <location>
        <begin position="550"/>
        <end position="568"/>
    </location>
</feature>
<reference evidence="5 6" key="2">
    <citation type="submission" date="2019-06" db="EMBL/GenBank/DDBJ databases">
        <title>Co-occurence of chitin degradation, pigmentation and bioactivity in marine Pseudoalteromonas.</title>
        <authorList>
            <person name="Sonnenschein E.C."/>
            <person name="Bech P.K."/>
        </authorList>
    </citation>
    <scope>NUCLEOTIDE SEQUENCE [LARGE SCALE GENOMIC DNA]</scope>
    <source>
        <strain evidence="6">S3790</strain>
        <strain evidence="5">S3895</strain>
    </source>
</reference>
<gene>
    <name evidence="3" type="ORF">CWC19_17510</name>
    <name evidence="4" type="ORF">CWC20_17375</name>
</gene>
<evidence type="ECO:0000259" key="2">
    <source>
        <dbReference type="Pfam" id="PF00144"/>
    </source>
</evidence>
<dbReference type="EMBL" id="PNBX01000087">
    <property type="protein sequence ID" value="TMO65453.1"/>
    <property type="molecule type" value="Genomic_DNA"/>
</dbReference>
<dbReference type="PANTHER" id="PTHR46825:SF9">
    <property type="entry name" value="BETA-LACTAMASE-RELATED DOMAIN-CONTAINING PROTEIN"/>
    <property type="match status" value="1"/>
</dbReference>
<dbReference type="Proteomes" id="UP000307217">
    <property type="component" value="Unassembled WGS sequence"/>
</dbReference>
<dbReference type="Gene3D" id="3.40.710.10">
    <property type="entry name" value="DD-peptidase/beta-lactamase superfamily"/>
    <property type="match status" value="1"/>
</dbReference>
<evidence type="ECO:0000313" key="6">
    <source>
        <dbReference type="Proteomes" id="UP000307217"/>
    </source>
</evidence>
<accession>A0A5S3V3X4</accession>
<dbReference type="InterPro" id="IPR001466">
    <property type="entry name" value="Beta-lactam-related"/>
</dbReference>
<feature type="domain" description="Beta-lactamase-related" evidence="2">
    <location>
        <begin position="32"/>
        <end position="360"/>
    </location>
</feature>
<protein>
    <submittedName>
        <fullName evidence="3">Methicillin resistance protein FmtA</fullName>
    </submittedName>
</protein>
<keyword evidence="1" id="KW-1133">Transmembrane helix</keyword>
<evidence type="ECO:0000256" key="1">
    <source>
        <dbReference type="SAM" id="Phobius"/>
    </source>
</evidence>
<dbReference type="SUPFAM" id="SSF56601">
    <property type="entry name" value="beta-lactamase/transpeptidase-like"/>
    <property type="match status" value="1"/>
</dbReference>
<keyword evidence="1" id="KW-0472">Membrane</keyword>
<dbReference type="OrthoDB" id="119951at2"/>